<comment type="caution">
    <text evidence="4">The sequence shown here is derived from an EMBL/GenBank/DDBJ whole genome shotgun (WGS) entry which is preliminary data.</text>
</comment>
<proteinExistence type="predicted"/>
<evidence type="ECO:0000256" key="2">
    <source>
        <dbReference type="PROSITE-ProRule" id="PRU00335"/>
    </source>
</evidence>
<evidence type="ECO:0000259" key="3">
    <source>
        <dbReference type="PROSITE" id="PS50977"/>
    </source>
</evidence>
<keyword evidence="5" id="KW-1185">Reference proteome</keyword>
<dbReference type="Gene3D" id="1.10.357.10">
    <property type="entry name" value="Tetracycline Repressor, domain 2"/>
    <property type="match status" value="1"/>
</dbReference>
<keyword evidence="1 2" id="KW-0238">DNA-binding</keyword>
<dbReference type="EMBL" id="QUAJ01000005">
    <property type="protein sequence ID" value="REI42282.1"/>
    <property type="molecule type" value="Genomic_DNA"/>
</dbReference>
<dbReference type="PROSITE" id="PS50977">
    <property type="entry name" value="HTH_TETR_2"/>
    <property type="match status" value="1"/>
</dbReference>
<protein>
    <submittedName>
        <fullName evidence="4">TetR family transcriptional regulator</fullName>
    </submittedName>
</protein>
<dbReference type="RefSeq" id="WP_114641660.1">
    <property type="nucleotide sequence ID" value="NZ_JAACIO010000005.1"/>
</dbReference>
<feature type="DNA-binding region" description="H-T-H motif" evidence="2">
    <location>
        <begin position="31"/>
        <end position="50"/>
    </location>
</feature>
<evidence type="ECO:0000313" key="4">
    <source>
        <dbReference type="EMBL" id="REI42282.1"/>
    </source>
</evidence>
<evidence type="ECO:0000256" key="1">
    <source>
        <dbReference type="ARBA" id="ARBA00023125"/>
    </source>
</evidence>
<accession>A0ABX9KJ59</accession>
<evidence type="ECO:0000313" key="5">
    <source>
        <dbReference type="Proteomes" id="UP000263486"/>
    </source>
</evidence>
<dbReference type="Pfam" id="PF00440">
    <property type="entry name" value="TetR_N"/>
    <property type="match status" value="1"/>
</dbReference>
<dbReference type="SUPFAM" id="SSF46689">
    <property type="entry name" value="Homeodomain-like"/>
    <property type="match status" value="1"/>
</dbReference>
<feature type="domain" description="HTH tetR-type" evidence="3">
    <location>
        <begin position="8"/>
        <end position="68"/>
    </location>
</feature>
<dbReference type="Proteomes" id="UP000263486">
    <property type="component" value="Unassembled WGS sequence"/>
</dbReference>
<dbReference type="InterPro" id="IPR001647">
    <property type="entry name" value="HTH_TetR"/>
</dbReference>
<name>A0ABX9KJ59_9FUSO</name>
<dbReference type="InterPro" id="IPR009057">
    <property type="entry name" value="Homeodomain-like_sf"/>
</dbReference>
<gene>
    <name evidence="4" type="ORF">DYH56_04475</name>
</gene>
<reference evidence="4 5" key="1">
    <citation type="submission" date="2018-08" db="EMBL/GenBank/DDBJ databases">
        <title>Draft genome sequence of Psychrilyobacter sp. strain SD5 isolated from Black Sea water.</title>
        <authorList>
            <person name="Yadav S."/>
            <person name="Villanueva L."/>
            <person name="Damste J.S.S."/>
        </authorList>
    </citation>
    <scope>NUCLEOTIDE SEQUENCE [LARGE SCALE GENOMIC DNA]</scope>
    <source>
        <strain evidence="4 5">SD5</strain>
    </source>
</reference>
<organism evidence="4 5">
    <name type="scientific">Psychrilyobacter piezotolerans</name>
    <dbReference type="NCBI Taxonomy" id="2293438"/>
    <lineage>
        <taxon>Bacteria</taxon>
        <taxon>Fusobacteriati</taxon>
        <taxon>Fusobacteriota</taxon>
        <taxon>Fusobacteriia</taxon>
        <taxon>Fusobacteriales</taxon>
        <taxon>Fusobacteriaceae</taxon>
        <taxon>Psychrilyobacter</taxon>
    </lineage>
</organism>
<sequence>MRRLERKLAIKKKFIDTTMTIIKEEGVEKVSIRKIAKITGYNSATLYTYFRNLDYLILLSSIKFLKEYFKGLNEYLAKAKDSLEEAILMWEFFCKCSFERPKIYRSIFFSDLDYDQKNIENCCAIEEFYKIYPEDISKFSSKFESIMLNLDLYQRNKEILINLVNEGFITLDKVESINDLQLLIYKGLLEEAAKTENIDERRALCDKTIKYIKRCYNF</sequence>